<feature type="transmembrane region" description="Helical" evidence="5">
    <location>
        <begin position="35"/>
        <end position="56"/>
    </location>
</feature>
<keyword evidence="4 5" id="KW-0472">Membrane</keyword>
<accession>A0A7N2LTS1</accession>
<name>A0A7N2LTS1_QUELO</name>
<evidence type="ECO:0000256" key="4">
    <source>
        <dbReference type="ARBA" id="ARBA00023136"/>
    </source>
</evidence>
<feature type="transmembrane region" description="Helical" evidence="5">
    <location>
        <begin position="95"/>
        <end position="119"/>
    </location>
</feature>
<keyword evidence="7" id="KW-1185">Reference proteome</keyword>
<keyword evidence="3 5" id="KW-1133">Transmembrane helix</keyword>
<dbReference type="Gramene" id="QL06p001182:mrna">
    <property type="protein sequence ID" value="QL06p001182:mrna"/>
    <property type="gene ID" value="QL06p001182"/>
</dbReference>
<evidence type="ECO:0000313" key="7">
    <source>
        <dbReference type="Proteomes" id="UP000594261"/>
    </source>
</evidence>
<dbReference type="InterPro" id="IPR006214">
    <property type="entry name" value="Bax_inhibitor_1-related"/>
</dbReference>
<evidence type="ECO:0000313" key="6">
    <source>
        <dbReference type="EnsemblPlants" id="QL06p001182:mrna"/>
    </source>
</evidence>
<proteinExistence type="predicted"/>
<dbReference type="GO" id="GO:0016020">
    <property type="term" value="C:membrane"/>
    <property type="evidence" value="ECO:0007669"/>
    <property type="project" value="UniProtKB-SubCell"/>
</dbReference>
<feature type="transmembrane region" description="Helical" evidence="5">
    <location>
        <begin position="347"/>
        <end position="366"/>
    </location>
</feature>
<feature type="transmembrane region" description="Helical" evidence="5">
    <location>
        <begin position="287"/>
        <end position="310"/>
    </location>
</feature>
<dbReference type="InParanoid" id="A0A7N2LTS1"/>
<keyword evidence="2 5" id="KW-0812">Transmembrane</keyword>
<reference evidence="6" key="2">
    <citation type="submission" date="2021-01" db="UniProtKB">
        <authorList>
            <consortium name="EnsemblPlants"/>
        </authorList>
    </citation>
    <scope>IDENTIFICATION</scope>
</reference>
<dbReference type="AlphaFoldDB" id="A0A7N2LTS1"/>
<dbReference type="Pfam" id="PF01027">
    <property type="entry name" value="Bax1-I"/>
    <property type="match status" value="2"/>
</dbReference>
<feature type="transmembrane region" description="Helical" evidence="5">
    <location>
        <begin position="68"/>
        <end position="89"/>
    </location>
</feature>
<sequence length="405" mass="45210">MTRSNKGDVASGNNNQLYPMMLESPQLRWAFIRKVYSILCIQMLLTTAVAATVVFVRPIPNFFTQTAAGLAVYIVICILPPILLCPLYYCRKRHPWNFFVLMLFTVSMSFAVGLACAFTKEQMDSRPTMSNSSSSSSTVDSATTSRSYLTLIPSNHLQIKLAKDKDLSWKTAILPYINGNKILHHVHGSTGRPPKTIVSLLCGSASTITSNPEYAHWFELDQLGRYQLATLKKGHLSIPDYFRKAKTHADLLSSVGQSPGDYEINSYILACLPSEYNSLVTSVTRRIILEAAILTCVAVVSLTLYTFWAVKRGKDFSFLGPFLFASLLVLIVFGLIQIFIPLGKIFVMIYSGLASLIFCGFLVYDTDDMIKRYSYDDYIWAAASLYLDVFNIFLSLLNLLDAADS</sequence>
<reference evidence="6 7" key="1">
    <citation type="journal article" date="2016" name="G3 (Bethesda)">
        <title>First Draft Assembly and Annotation of the Genome of a California Endemic Oak Quercus lobata Nee (Fagaceae).</title>
        <authorList>
            <person name="Sork V.L."/>
            <person name="Fitz-Gibbon S.T."/>
            <person name="Puiu D."/>
            <person name="Crepeau M."/>
            <person name="Gugger P.F."/>
            <person name="Sherman R."/>
            <person name="Stevens K."/>
            <person name="Langley C.H."/>
            <person name="Pellegrini M."/>
            <person name="Salzberg S.L."/>
        </authorList>
    </citation>
    <scope>NUCLEOTIDE SEQUENCE [LARGE SCALE GENOMIC DNA]</scope>
    <source>
        <strain evidence="6 7">cv. SW786</strain>
    </source>
</reference>
<dbReference type="Proteomes" id="UP000594261">
    <property type="component" value="Chromosome 6"/>
</dbReference>
<protein>
    <recommendedName>
        <fullName evidence="8">BI1-like protein</fullName>
    </recommendedName>
</protein>
<feature type="transmembrane region" description="Helical" evidence="5">
    <location>
        <begin position="378"/>
        <end position="400"/>
    </location>
</feature>
<organism evidence="6 7">
    <name type="scientific">Quercus lobata</name>
    <name type="common">Valley oak</name>
    <dbReference type="NCBI Taxonomy" id="97700"/>
    <lineage>
        <taxon>Eukaryota</taxon>
        <taxon>Viridiplantae</taxon>
        <taxon>Streptophyta</taxon>
        <taxon>Embryophyta</taxon>
        <taxon>Tracheophyta</taxon>
        <taxon>Spermatophyta</taxon>
        <taxon>Magnoliopsida</taxon>
        <taxon>eudicotyledons</taxon>
        <taxon>Gunneridae</taxon>
        <taxon>Pentapetalae</taxon>
        <taxon>rosids</taxon>
        <taxon>fabids</taxon>
        <taxon>Fagales</taxon>
        <taxon>Fagaceae</taxon>
        <taxon>Quercus</taxon>
    </lineage>
</organism>
<evidence type="ECO:0000256" key="5">
    <source>
        <dbReference type="SAM" id="Phobius"/>
    </source>
</evidence>
<comment type="subcellular location">
    <subcellularLocation>
        <location evidence="1">Membrane</location>
        <topology evidence="1">Multi-pass membrane protein</topology>
    </subcellularLocation>
</comment>
<dbReference type="PANTHER" id="PTHR23291">
    <property type="entry name" value="BAX INHIBITOR-RELATED"/>
    <property type="match status" value="1"/>
</dbReference>
<dbReference type="EnsemblPlants" id="QL06p001182:mrna">
    <property type="protein sequence ID" value="QL06p001182:mrna"/>
    <property type="gene ID" value="QL06p001182"/>
</dbReference>
<evidence type="ECO:0000256" key="1">
    <source>
        <dbReference type="ARBA" id="ARBA00004141"/>
    </source>
</evidence>
<dbReference type="PANTHER" id="PTHR23291:SF125">
    <property type="entry name" value="BI1-LIKE PROTEIN"/>
    <property type="match status" value="1"/>
</dbReference>
<dbReference type="EMBL" id="LRBV02000006">
    <property type="status" value="NOT_ANNOTATED_CDS"/>
    <property type="molecule type" value="Genomic_DNA"/>
</dbReference>
<evidence type="ECO:0000256" key="3">
    <source>
        <dbReference type="ARBA" id="ARBA00022989"/>
    </source>
</evidence>
<evidence type="ECO:0008006" key="8">
    <source>
        <dbReference type="Google" id="ProtNLM"/>
    </source>
</evidence>
<feature type="transmembrane region" description="Helical" evidence="5">
    <location>
        <begin position="316"/>
        <end position="340"/>
    </location>
</feature>
<evidence type="ECO:0000256" key="2">
    <source>
        <dbReference type="ARBA" id="ARBA00022692"/>
    </source>
</evidence>